<dbReference type="InterPro" id="IPR027417">
    <property type="entry name" value="P-loop_NTPase"/>
</dbReference>
<proteinExistence type="predicted"/>
<dbReference type="InterPro" id="IPR044742">
    <property type="entry name" value="DEAD/DEAH_RhlB"/>
</dbReference>
<dbReference type="EMBL" id="CP049740">
    <property type="protein sequence ID" value="QII82359.1"/>
    <property type="molecule type" value="Genomic_DNA"/>
</dbReference>
<evidence type="ECO:0000259" key="6">
    <source>
        <dbReference type="PROSITE" id="PS51192"/>
    </source>
</evidence>
<feature type="compositionally biased region" description="Basic and acidic residues" evidence="5">
    <location>
        <begin position="398"/>
        <end position="408"/>
    </location>
</feature>
<gene>
    <name evidence="8" type="ORF">G7057_07875</name>
</gene>
<dbReference type="GO" id="GO:0005524">
    <property type="term" value="F:ATP binding"/>
    <property type="evidence" value="ECO:0007669"/>
    <property type="project" value="UniProtKB-KW"/>
</dbReference>
<dbReference type="CDD" id="cd00268">
    <property type="entry name" value="DEADc"/>
    <property type="match status" value="1"/>
</dbReference>
<dbReference type="Gene3D" id="3.40.50.300">
    <property type="entry name" value="P-loop containing nucleotide triphosphate hydrolases"/>
    <property type="match status" value="2"/>
</dbReference>
<reference evidence="8 9" key="1">
    <citation type="journal article" date="2017" name="Int. J. Syst. Evol. Microbiol.">
        <title>Jeotgalibaca porci sp. nov. and Jeotgalibaca arthritidis sp. nov., isolated from pigs, and emended description of the genus Jeotgalibaca.</title>
        <authorList>
            <person name="Zamora L."/>
            <person name="Perez-Sancho M."/>
            <person name="Dominguez L."/>
            <person name="Fernandez-Garayzabal J.F."/>
            <person name="Vela A.I."/>
        </authorList>
    </citation>
    <scope>NUCLEOTIDE SEQUENCE [LARGE SCALE GENOMIC DNA]</scope>
    <source>
        <strain evidence="8 9">CECT 9157</strain>
    </source>
</reference>
<evidence type="ECO:0000256" key="1">
    <source>
        <dbReference type="ARBA" id="ARBA00022741"/>
    </source>
</evidence>
<evidence type="ECO:0000256" key="5">
    <source>
        <dbReference type="SAM" id="MobiDB-lite"/>
    </source>
</evidence>
<keyword evidence="2" id="KW-0378">Hydrolase</keyword>
<dbReference type="InterPro" id="IPR014001">
    <property type="entry name" value="Helicase_ATP-bd"/>
</dbReference>
<dbReference type="SUPFAM" id="SSF52540">
    <property type="entry name" value="P-loop containing nucleoside triphosphate hydrolases"/>
    <property type="match status" value="1"/>
</dbReference>
<keyword evidence="4" id="KW-0067">ATP-binding</keyword>
<dbReference type="GO" id="GO:0005840">
    <property type="term" value="C:ribosome"/>
    <property type="evidence" value="ECO:0007669"/>
    <property type="project" value="TreeGrafter"/>
</dbReference>
<name>A0A6G7KAR5_9LACT</name>
<dbReference type="GO" id="GO:0005829">
    <property type="term" value="C:cytosol"/>
    <property type="evidence" value="ECO:0007669"/>
    <property type="project" value="TreeGrafter"/>
</dbReference>
<evidence type="ECO:0000259" key="7">
    <source>
        <dbReference type="PROSITE" id="PS51194"/>
    </source>
</evidence>
<dbReference type="SMART" id="SM00487">
    <property type="entry name" value="DEXDc"/>
    <property type="match status" value="1"/>
</dbReference>
<dbReference type="Pfam" id="PF00270">
    <property type="entry name" value="DEAD"/>
    <property type="match status" value="1"/>
</dbReference>
<dbReference type="GO" id="GO:0003724">
    <property type="term" value="F:RNA helicase activity"/>
    <property type="evidence" value="ECO:0007669"/>
    <property type="project" value="TreeGrafter"/>
</dbReference>
<feature type="domain" description="Helicase C-terminal" evidence="7">
    <location>
        <begin position="227"/>
        <end position="376"/>
    </location>
</feature>
<dbReference type="GO" id="GO:0016787">
    <property type="term" value="F:hydrolase activity"/>
    <property type="evidence" value="ECO:0007669"/>
    <property type="project" value="UniProtKB-KW"/>
</dbReference>
<keyword evidence="1" id="KW-0547">Nucleotide-binding</keyword>
<feature type="compositionally biased region" description="Basic residues" evidence="5">
    <location>
        <begin position="409"/>
        <end position="431"/>
    </location>
</feature>
<sequence length="431" mass="49297">MMIEKMDTNFQRYWKGLRFQLPTPIQESAFEPLKEGQDVVGLSPTGTGKTLAYALPLLERVKKQDGLQLVILTPSQELGVQVGRVLTEWAALLDLKVQTIIGGASAKRQIEKLKEKPEVVVGTPGRLMELANQRKLKLHQVKTVVLDEADYLLQDEHMSNLRDLIKKMPGQRQMAFFSATTSHALDNISRWFNTDPIYLDTAREGGSQFNQTAHQYLFVENRRRADQLRRLGNIKGMQALVFVNSVQELDYLAEKMHFERISVRMLHSDFSATQRKKALEEFRNGKVTFLLTTDVAARGMDIEDLPYVINYDLPLSQDVYLHRAGRTGRMGKKGTVLSLVNERSRRDVKKFVPNPTEFEEVFLHAGKLVTELPKVEEKAKVDAPKKVKEKPLAIEREARFETNNDLKKDVKKNKKKNRARSQKNKGARKKS</sequence>
<evidence type="ECO:0000256" key="2">
    <source>
        <dbReference type="ARBA" id="ARBA00022801"/>
    </source>
</evidence>
<dbReference type="PANTHER" id="PTHR47963:SF7">
    <property type="entry name" value="ATP-DEPENDENT RNA HELICASE YFML-RELATED"/>
    <property type="match status" value="1"/>
</dbReference>
<dbReference type="Proteomes" id="UP000501451">
    <property type="component" value="Chromosome"/>
</dbReference>
<protein>
    <submittedName>
        <fullName evidence="8">DEAD/DEAH box helicase</fullName>
    </submittedName>
</protein>
<dbReference type="RefSeq" id="WP_166162588.1">
    <property type="nucleotide sequence ID" value="NZ_CP049740.1"/>
</dbReference>
<dbReference type="PROSITE" id="PS51194">
    <property type="entry name" value="HELICASE_CTER"/>
    <property type="match status" value="1"/>
</dbReference>
<feature type="domain" description="Helicase ATP-binding" evidence="6">
    <location>
        <begin position="30"/>
        <end position="199"/>
    </location>
</feature>
<organism evidence="8 9">
    <name type="scientific">Jeotgalibaca arthritidis</name>
    <dbReference type="NCBI Taxonomy" id="1868794"/>
    <lineage>
        <taxon>Bacteria</taxon>
        <taxon>Bacillati</taxon>
        <taxon>Bacillota</taxon>
        <taxon>Bacilli</taxon>
        <taxon>Lactobacillales</taxon>
        <taxon>Carnobacteriaceae</taxon>
        <taxon>Jeotgalibaca</taxon>
    </lineage>
</organism>
<dbReference type="Pfam" id="PF00271">
    <property type="entry name" value="Helicase_C"/>
    <property type="match status" value="1"/>
</dbReference>
<evidence type="ECO:0000256" key="3">
    <source>
        <dbReference type="ARBA" id="ARBA00022806"/>
    </source>
</evidence>
<accession>A0A6G7KAR5</accession>
<keyword evidence="9" id="KW-1185">Reference proteome</keyword>
<evidence type="ECO:0000313" key="8">
    <source>
        <dbReference type="EMBL" id="QII82359.1"/>
    </source>
</evidence>
<evidence type="ECO:0000313" key="9">
    <source>
        <dbReference type="Proteomes" id="UP000501451"/>
    </source>
</evidence>
<evidence type="ECO:0000256" key="4">
    <source>
        <dbReference type="ARBA" id="ARBA00022840"/>
    </source>
</evidence>
<dbReference type="CDD" id="cd18787">
    <property type="entry name" value="SF2_C_DEAD"/>
    <property type="match status" value="1"/>
</dbReference>
<dbReference type="SMART" id="SM00490">
    <property type="entry name" value="HELICc"/>
    <property type="match status" value="1"/>
</dbReference>
<dbReference type="InterPro" id="IPR050547">
    <property type="entry name" value="DEAD_box_RNA_helicases"/>
</dbReference>
<dbReference type="PANTHER" id="PTHR47963">
    <property type="entry name" value="DEAD-BOX ATP-DEPENDENT RNA HELICASE 47, MITOCHONDRIAL"/>
    <property type="match status" value="1"/>
</dbReference>
<keyword evidence="3 8" id="KW-0347">Helicase</keyword>
<dbReference type="KEGG" id="jar:G7057_07875"/>
<dbReference type="GO" id="GO:0009409">
    <property type="term" value="P:response to cold"/>
    <property type="evidence" value="ECO:0007669"/>
    <property type="project" value="TreeGrafter"/>
</dbReference>
<dbReference type="GO" id="GO:0033592">
    <property type="term" value="F:RNA strand annealing activity"/>
    <property type="evidence" value="ECO:0007669"/>
    <property type="project" value="TreeGrafter"/>
</dbReference>
<dbReference type="AlphaFoldDB" id="A0A6G7KAR5"/>
<dbReference type="InterPro" id="IPR011545">
    <property type="entry name" value="DEAD/DEAH_box_helicase_dom"/>
</dbReference>
<dbReference type="PROSITE" id="PS51192">
    <property type="entry name" value="HELICASE_ATP_BIND_1"/>
    <property type="match status" value="1"/>
</dbReference>
<dbReference type="InterPro" id="IPR001650">
    <property type="entry name" value="Helicase_C-like"/>
</dbReference>
<feature type="region of interest" description="Disordered" evidence="5">
    <location>
        <begin position="398"/>
        <end position="431"/>
    </location>
</feature>